<accession>F0XPB0</accession>
<evidence type="ECO:0000313" key="3">
    <source>
        <dbReference type="Proteomes" id="UP000007796"/>
    </source>
</evidence>
<dbReference type="EMBL" id="GL629801">
    <property type="protein sequence ID" value="EFX00642.1"/>
    <property type="molecule type" value="Genomic_DNA"/>
</dbReference>
<organism evidence="3">
    <name type="scientific">Grosmannia clavigera (strain kw1407 / UAMH 11150)</name>
    <name type="common">Blue stain fungus</name>
    <name type="synonym">Graphiocladiella clavigera</name>
    <dbReference type="NCBI Taxonomy" id="655863"/>
    <lineage>
        <taxon>Eukaryota</taxon>
        <taxon>Fungi</taxon>
        <taxon>Dikarya</taxon>
        <taxon>Ascomycota</taxon>
        <taxon>Pezizomycotina</taxon>
        <taxon>Sordariomycetes</taxon>
        <taxon>Sordariomycetidae</taxon>
        <taxon>Ophiostomatales</taxon>
        <taxon>Ophiostomataceae</taxon>
        <taxon>Leptographium</taxon>
    </lineage>
</organism>
<gene>
    <name evidence="2" type="ORF">CMQ_7644</name>
</gene>
<feature type="region of interest" description="Disordered" evidence="1">
    <location>
        <begin position="61"/>
        <end position="80"/>
    </location>
</feature>
<dbReference type="RefSeq" id="XP_014170124.1">
    <property type="nucleotide sequence ID" value="XM_014314649.1"/>
</dbReference>
<reference evidence="2 3" key="1">
    <citation type="journal article" date="2011" name="Proc. Natl. Acad. Sci. U.S.A.">
        <title>Genome and transcriptome analyses of the mountain pine beetle-fungal symbiont Grosmannia clavigera, a lodgepole pine pathogen.</title>
        <authorList>
            <person name="DiGuistini S."/>
            <person name="Wang Y."/>
            <person name="Liao N.Y."/>
            <person name="Taylor G."/>
            <person name="Tanguay P."/>
            <person name="Feau N."/>
            <person name="Henrissat B."/>
            <person name="Chan S.K."/>
            <person name="Hesse-Orce U."/>
            <person name="Alamouti S.M."/>
            <person name="Tsui C.K.M."/>
            <person name="Docking R.T."/>
            <person name="Levasseur A."/>
            <person name="Haridas S."/>
            <person name="Robertson G."/>
            <person name="Birol I."/>
            <person name="Holt R.A."/>
            <person name="Marra M.A."/>
            <person name="Hamelin R.C."/>
            <person name="Hirst M."/>
            <person name="Jones S.J.M."/>
            <person name="Bohlmann J."/>
            <person name="Breuil C."/>
        </authorList>
    </citation>
    <scope>NUCLEOTIDE SEQUENCE [LARGE SCALE GENOMIC DNA]</scope>
    <source>
        <strain evidence="3">kw1407 / UAMH 11150</strain>
    </source>
</reference>
<evidence type="ECO:0000256" key="1">
    <source>
        <dbReference type="SAM" id="MobiDB-lite"/>
    </source>
</evidence>
<keyword evidence="3" id="KW-1185">Reference proteome</keyword>
<feature type="region of interest" description="Disordered" evidence="1">
    <location>
        <begin position="19"/>
        <end position="51"/>
    </location>
</feature>
<dbReference type="InParanoid" id="F0XPB0"/>
<evidence type="ECO:0000313" key="2">
    <source>
        <dbReference type="EMBL" id="EFX00642.1"/>
    </source>
</evidence>
<feature type="compositionally biased region" description="Polar residues" evidence="1">
    <location>
        <begin position="37"/>
        <end position="51"/>
    </location>
</feature>
<protein>
    <submittedName>
        <fullName evidence="2">Uncharacterized protein</fullName>
    </submittedName>
</protein>
<dbReference type="HOGENOM" id="CLU_2277808_0_0_1"/>
<name>F0XPB0_GROCL</name>
<dbReference type="AlphaFoldDB" id="F0XPB0"/>
<dbReference type="Proteomes" id="UP000007796">
    <property type="component" value="Unassembled WGS sequence"/>
</dbReference>
<dbReference type="GeneID" id="25981211"/>
<feature type="compositionally biased region" description="Basic and acidic residues" evidence="1">
    <location>
        <begin position="67"/>
        <end position="78"/>
    </location>
</feature>
<proteinExistence type="predicted"/>
<sequence length="102" mass="11066">MADCVSAVMPQKTFRRLCRSRRYGNRARSPQLADPTKSATPPKTGPKTTISRVRGATPFDAQQQRAGGREADEIDKVNGSHPTAEDLQAFVVRLGCLAVVVV</sequence>